<dbReference type="AlphaFoldDB" id="N1PE65"/>
<sequence>MAPWLRVLEAYMVQALLRTPAFHRAVEKVAKRVHQFRHGIPPEETGGTKIDGPQGDGGFGKHFLDEVKTQIGAAEQRETESGAVRTRGVRDGSVNARNAVPAEEDSDAAWQNMQKTAGQQPKAGFMDEYMDALREQVKNQKKGG</sequence>
<evidence type="ECO:0000256" key="1">
    <source>
        <dbReference type="SAM" id="MobiDB-lite"/>
    </source>
</evidence>
<dbReference type="EMBL" id="KB446544">
    <property type="protein sequence ID" value="EME39870.1"/>
    <property type="molecule type" value="Genomic_DNA"/>
</dbReference>
<reference evidence="2 3" key="2">
    <citation type="journal article" date="2012" name="PLoS Pathog.">
        <title>Diverse lifestyles and strategies of plant pathogenesis encoded in the genomes of eighteen Dothideomycetes fungi.</title>
        <authorList>
            <person name="Ohm R.A."/>
            <person name="Feau N."/>
            <person name="Henrissat B."/>
            <person name="Schoch C.L."/>
            <person name="Horwitz B.A."/>
            <person name="Barry K.W."/>
            <person name="Condon B.J."/>
            <person name="Copeland A.C."/>
            <person name="Dhillon B."/>
            <person name="Glaser F."/>
            <person name="Hesse C.N."/>
            <person name="Kosti I."/>
            <person name="LaButti K."/>
            <person name="Lindquist E.A."/>
            <person name="Lucas S."/>
            <person name="Salamov A.A."/>
            <person name="Bradshaw R.E."/>
            <person name="Ciuffetti L."/>
            <person name="Hamelin R.C."/>
            <person name="Kema G.H.J."/>
            <person name="Lawrence C."/>
            <person name="Scott J.A."/>
            <person name="Spatafora J.W."/>
            <person name="Turgeon B.G."/>
            <person name="de Wit P.J.G.M."/>
            <person name="Zhong S."/>
            <person name="Goodwin S.B."/>
            <person name="Grigoriev I.V."/>
        </authorList>
    </citation>
    <scope>NUCLEOTIDE SEQUENCE [LARGE SCALE GENOMIC DNA]</scope>
    <source>
        <strain evidence="3">NZE10 / CBS 128990</strain>
    </source>
</reference>
<keyword evidence="3" id="KW-1185">Reference proteome</keyword>
<dbReference type="OrthoDB" id="4138121at2759"/>
<dbReference type="Proteomes" id="UP000016933">
    <property type="component" value="Unassembled WGS sequence"/>
</dbReference>
<organism evidence="2 3">
    <name type="scientific">Dothistroma septosporum (strain NZE10 / CBS 128990)</name>
    <name type="common">Red band needle blight fungus</name>
    <name type="synonym">Mycosphaerella pini</name>
    <dbReference type="NCBI Taxonomy" id="675120"/>
    <lineage>
        <taxon>Eukaryota</taxon>
        <taxon>Fungi</taxon>
        <taxon>Dikarya</taxon>
        <taxon>Ascomycota</taxon>
        <taxon>Pezizomycotina</taxon>
        <taxon>Dothideomycetes</taxon>
        <taxon>Dothideomycetidae</taxon>
        <taxon>Mycosphaerellales</taxon>
        <taxon>Mycosphaerellaceae</taxon>
        <taxon>Dothistroma</taxon>
    </lineage>
</organism>
<dbReference type="OMA" id="RVHQFRH"/>
<evidence type="ECO:0000313" key="3">
    <source>
        <dbReference type="Proteomes" id="UP000016933"/>
    </source>
</evidence>
<protein>
    <submittedName>
        <fullName evidence="2">Uncharacterized protein</fullName>
    </submittedName>
</protein>
<feature type="compositionally biased region" description="Polar residues" evidence="1">
    <location>
        <begin position="109"/>
        <end position="119"/>
    </location>
</feature>
<dbReference type="eggNOG" id="ENOG502SZ4D">
    <property type="taxonomic scope" value="Eukaryota"/>
</dbReference>
<dbReference type="Pfam" id="PF10906">
    <property type="entry name" value="Mrx7"/>
    <property type="match status" value="1"/>
</dbReference>
<reference evidence="3" key="1">
    <citation type="journal article" date="2012" name="PLoS Genet.">
        <title>The genomes of the fungal plant pathogens Cladosporium fulvum and Dothistroma septosporum reveal adaptation to different hosts and lifestyles but also signatures of common ancestry.</title>
        <authorList>
            <person name="de Wit P.J.G.M."/>
            <person name="van der Burgt A."/>
            <person name="Oekmen B."/>
            <person name="Stergiopoulos I."/>
            <person name="Abd-Elsalam K.A."/>
            <person name="Aerts A.L."/>
            <person name="Bahkali A.H."/>
            <person name="Beenen H.G."/>
            <person name="Chettri P."/>
            <person name="Cox M.P."/>
            <person name="Datema E."/>
            <person name="de Vries R.P."/>
            <person name="Dhillon B."/>
            <person name="Ganley A.R."/>
            <person name="Griffiths S.A."/>
            <person name="Guo Y."/>
            <person name="Hamelin R.C."/>
            <person name="Henrissat B."/>
            <person name="Kabir M.S."/>
            <person name="Jashni M.K."/>
            <person name="Kema G."/>
            <person name="Klaubauf S."/>
            <person name="Lapidus A."/>
            <person name="Levasseur A."/>
            <person name="Lindquist E."/>
            <person name="Mehrabi R."/>
            <person name="Ohm R.A."/>
            <person name="Owen T.J."/>
            <person name="Salamov A."/>
            <person name="Schwelm A."/>
            <person name="Schijlen E."/>
            <person name="Sun H."/>
            <person name="van den Burg H.A."/>
            <person name="van Ham R.C.H.J."/>
            <person name="Zhang S."/>
            <person name="Goodwin S.B."/>
            <person name="Grigoriev I.V."/>
            <person name="Collemare J."/>
            <person name="Bradshaw R.E."/>
        </authorList>
    </citation>
    <scope>NUCLEOTIDE SEQUENCE [LARGE SCALE GENOMIC DNA]</scope>
    <source>
        <strain evidence="3">NZE10 / CBS 128990</strain>
    </source>
</reference>
<name>N1PE65_DOTSN</name>
<proteinExistence type="predicted"/>
<gene>
    <name evidence="2" type="ORF">DOTSEDRAFT_74683</name>
</gene>
<dbReference type="HOGENOM" id="CLU_1796425_0_0_1"/>
<dbReference type="InterPro" id="IPR020301">
    <property type="entry name" value="Mrx7"/>
</dbReference>
<evidence type="ECO:0000313" key="2">
    <source>
        <dbReference type="EMBL" id="EME39870.1"/>
    </source>
</evidence>
<feature type="region of interest" description="Disordered" evidence="1">
    <location>
        <begin position="39"/>
        <end position="122"/>
    </location>
</feature>
<accession>N1PE65</accession>